<dbReference type="CTD" id="124044"/>
<dbReference type="Pfam" id="PF21388">
    <property type="entry name" value="SPATA2_PUB-like"/>
    <property type="match status" value="1"/>
</dbReference>
<evidence type="ECO:0000256" key="1">
    <source>
        <dbReference type="ARBA" id="ARBA00038142"/>
    </source>
</evidence>
<feature type="region of interest" description="Disordered" evidence="2">
    <location>
        <begin position="244"/>
        <end position="293"/>
    </location>
</feature>
<feature type="domain" description="Spermatogenesis-associated protein 2 PUB-like" evidence="3">
    <location>
        <begin position="95"/>
        <end position="219"/>
    </location>
</feature>
<dbReference type="InterPro" id="IPR048839">
    <property type="entry name" value="SPATA2_PUB-like"/>
</dbReference>
<reference evidence="4" key="2">
    <citation type="submission" date="2025-08" db="UniProtKB">
        <authorList>
            <consortium name="Ensembl"/>
        </authorList>
    </citation>
    <scope>IDENTIFICATION</scope>
</reference>
<gene>
    <name evidence="4" type="primary">spata2l</name>
</gene>
<dbReference type="PANTHER" id="PTHR15326:SF7">
    <property type="entry name" value="SPERMATOGENESIS-ASSOCIATED PROTEIN 2-LIKE PROTEIN"/>
    <property type="match status" value="1"/>
</dbReference>
<evidence type="ECO:0000313" key="4">
    <source>
        <dbReference type="Ensembl" id="ENSSORP00005017696.1"/>
    </source>
</evidence>
<dbReference type="GO" id="GO:0005737">
    <property type="term" value="C:cytoplasm"/>
    <property type="evidence" value="ECO:0007669"/>
    <property type="project" value="TreeGrafter"/>
</dbReference>
<dbReference type="RefSeq" id="XP_029992435.1">
    <property type="nucleotide sequence ID" value="XM_030136575.1"/>
</dbReference>
<feature type="compositionally biased region" description="Polar residues" evidence="2">
    <location>
        <begin position="282"/>
        <end position="293"/>
    </location>
</feature>
<reference evidence="4" key="1">
    <citation type="submission" date="2019-06" db="EMBL/GenBank/DDBJ databases">
        <authorList>
            <consortium name="Wellcome Sanger Institute Data Sharing"/>
        </authorList>
    </citation>
    <scope>NUCLEOTIDE SEQUENCE [LARGE SCALE GENOMIC DNA]</scope>
</reference>
<accession>A0A672ZKJ6</accession>
<protein>
    <recommendedName>
        <fullName evidence="3">Spermatogenesis-associated protein 2 PUB-like domain-containing protein</fullName>
    </recommendedName>
</protein>
<dbReference type="SUPFAM" id="SSF143503">
    <property type="entry name" value="PUG domain-like"/>
    <property type="match status" value="1"/>
</dbReference>
<reference evidence="4" key="3">
    <citation type="submission" date="2025-09" db="UniProtKB">
        <authorList>
            <consortium name="Ensembl"/>
        </authorList>
    </citation>
    <scope>IDENTIFICATION</scope>
</reference>
<dbReference type="InParanoid" id="A0A672ZKJ6"/>
<evidence type="ECO:0000256" key="2">
    <source>
        <dbReference type="SAM" id="MobiDB-lite"/>
    </source>
</evidence>
<organism evidence="4 5">
    <name type="scientific">Sphaeramia orbicularis</name>
    <name type="common">orbiculate cardinalfish</name>
    <dbReference type="NCBI Taxonomy" id="375764"/>
    <lineage>
        <taxon>Eukaryota</taxon>
        <taxon>Metazoa</taxon>
        <taxon>Chordata</taxon>
        <taxon>Craniata</taxon>
        <taxon>Vertebrata</taxon>
        <taxon>Euteleostomi</taxon>
        <taxon>Actinopterygii</taxon>
        <taxon>Neopterygii</taxon>
        <taxon>Teleostei</taxon>
        <taxon>Neoteleostei</taxon>
        <taxon>Acanthomorphata</taxon>
        <taxon>Gobiaria</taxon>
        <taxon>Kurtiformes</taxon>
        <taxon>Apogonoidei</taxon>
        <taxon>Apogonidae</taxon>
        <taxon>Apogoninae</taxon>
        <taxon>Sphaeramia</taxon>
    </lineage>
</organism>
<dbReference type="Ensembl" id="ENSSORT00005018216.1">
    <property type="protein sequence ID" value="ENSSORP00005017696.1"/>
    <property type="gene ID" value="ENSSORG00005008812.1"/>
</dbReference>
<keyword evidence="5" id="KW-1185">Reference proteome</keyword>
<evidence type="ECO:0000313" key="5">
    <source>
        <dbReference type="Proteomes" id="UP000472271"/>
    </source>
</evidence>
<name>A0A672ZKJ6_9TELE</name>
<proteinExistence type="inferred from homology"/>
<dbReference type="AlphaFoldDB" id="A0A672ZKJ6"/>
<sequence>MEVMSVSGSRSGSGSRSRDLLSAYDLSLEQQILVGGSSLPCGDEELWKQAEELLEDGDAQDTHCLGLDPLAVMEESLKGAETAAGSGGRRVKPRAGLQGLAKAFEVLELAALNLYLGPWREEYKVVKMYSGMFTHLIRPVFSVQQIHHLFSLLGYQPCTAHPQQLRLQPASTSSSDHFLRWSCAFFLARCECRLLLAALGSHGGEAQWELSLVRERRRGHSVQVALDNAKKTLMVPFDGESDMDLYTDDQVNGGHEEAGVPEDQDPRSLTWTPESHTPAIKANSNRTPSSPSASIEHIYRSALKTSLLDSASGTTFSRRPLGEVASNRADAESSCSYTSGSWFLKDGAEVDHACSCLQSCEILYHCTDCNTFHNFTCALLEPCRANGHHAVYVDKTAEKMKELTVGGSAASIPMAYHDCCDPAHPDPGHLCFSCRVFHSESCTDAKLCQSQCHRITTLGTCSFGTRCWGKPCVLCRYCGKEYCKDCWFRNPINCTCGRTFDQSSSV</sequence>
<dbReference type="RefSeq" id="XP_029992436.1">
    <property type="nucleotide sequence ID" value="XM_030136576.1"/>
</dbReference>
<dbReference type="OrthoDB" id="9837000at2759"/>
<evidence type="ECO:0000259" key="3">
    <source>
        <dbReference type="Pfam" id="PF21388"/>
    </source>
</evidence>
<dbReference type="PANTHER" id="PTHR15326">
    <property type="entry name" value="SPERMATOGENESIS-ASSOCIATED PROTEIN 2/TAMOZHENNIC"/>
    <property type="match status" value="1"/>
</dbReference>
<dbReference type="Proteomes" id="UP000472271">
    <property type="component" value="Chromosome 6"/>
</dbReference>
<dbReference type="InterPro" id="IPR036339">
    <property type="entry name" value="PUB-like_dom_sf"/>
</dbReference>
<dbReference type="Gene3D" id="1.20.58.2190">
    <property type="match status" value="1"/>
</dbReference>
<dbReference type="GeneID" id="115420941"/>
<comment type="similarity">
    <text evidence="1">Belongs to the SPATA2 family.</text>
</comment>